<sequence length="126" mass="14637">MIIILNLEYYKPKSEKELHSLIEKRLDKIAEMIVALSKLMKKYTKTITAENQKRFSRFTLSKPLLLIALVFISGCVNSYQSCKSDCDNIQIKIICGNATNSIDYWKVPCLDNNERKIHCYNECKPK</sequence>
<reference evidence="1" key="1">
    <citation type="journal article" date="2015" name="Nature">
        <title>Complex archaea that bridge the gap between prokaryotes and eukaryotes.</title>
        <authorList>
            <person name="Spang A."/>
            <person name="Saw J.H."/>
            <person name="Jorgensen S.L."/>
            <person name="Zaremba-Niedzwiedzka K."/>
            <person name="Martijn J."/>
            <person name="Lind A.E."/>
            <person name="van Eijk R."/>
            <person name="Schleper C."/>
            <person name="Guy L."/>
            <person name="Ettema T.J."/>
        </authorList>
    </citation>
    <scope>NUCLEOTIDE SEQUENCE</scope>
</reference>
<gene>
    <name evidence="1" type="ORF">LCGC14_1989980</name>
</gene>
<name>A0A0F9I3E3_9ZZZZ</name>
<comment type="caution">
    <text evidence="1">The sequence shown here is derived from an EMBL/GenBank/DDBJ whole genome shotgun (WGS) entry which is preliminary data.</text>
</comment>
<organism evidence="1">
    <name type="scientific">marine sediment metagenome</name>
    <dbReference type="NCBI Taxonomy" id="412755"/>
    <lineage>
        <taxon>unclassified sequences</taxon>
        <taxon>metagenomes</taxon>
        <taxon>ecological metagenomes</taxon>
    </lineage>
</organism>
<accession>A0A0F9I3E3</accession>
<protein>
    <submittedName>
        <fullName evidence="1">Uncharacterized protein</fullName>
    </submittedName>
</protein>
<dbReference type="AlphaFoldDB" id="A0A0F9I3E3"/>
<evidence type="ECO:0000313" key="1">
    <source>
        <dbReference type="EMBL" id="KKL81917.1"/>
    </source>
</evidence>
<proteinExistence type="predicted"/>
<dbReference type="EMBL" id="LAZR01022424">
    <property type="protein sequence ID" value="KKL81917.1"/>
    <property type="molecule type" value="Genomic_DNA"/>
</dbReference>